<comment type="similarity">
    <text evidence="2 9">Belongs to the outer membrane factor (OMF) (TC 1.B.17) family.</text>
</comment>
<protein>
    <submittedName>
        <fullName evidence="10">Efflux transporter outer membrane subunit</fullName>
    </submittedName>
</protein>
<evidence type="ECO:0000256" key="8">
    <source>
        <dbReference type="ARBA" id="ARBA00023288"/>
    </source>
</evidence>
<evidence type="ECO:0000256" key="3">
    <source>
        <dbReference type="ARBA" id="ARBA00022452"/>
    </source>
</evidence>
<comment type="caution">
    <text evidence="10">The sequence shown here is derived from an EMBL/GenBank/DDBJ whole genome shotgun (WGS) entry which is preliminary data.</text>
</comment>
<dbReference type="InterPro" id="IPR003423">
    <property type="entry name" value="OMP_efflux"/>
</dbReference>
<evidence type="ECO:0000256" key="2">
    <source>
        <dbReference type="ARBA" id="ARBA00007613"/>
    </source>
</evidence>
<dbReference type="InterPro" id="IPR010131">
    <property type="entry name" value="MdtP/NodT-like"/>
</dbReference>
<sequence>MPVRRAVFYCPDNKQGDYHVNYKTKHCRFRLGLIPLLGLFLAGCANIRDGQPHATALSPAAYGLDNSAATPAPAQGAWWKALQQPALDRLVEQALQNHPSLTLAQARIRQAGASMALTDASDGPQLDLQGAHQRLRNSEYGLLPPPLAGNWFSLNQLSLNLGWRLDFWGKTRALLAAANSRQNAARLEAEDSRNWLASAVTAQYLDYMAARHSLQLLQRDQALLASELKQARGLVASGIASPDASDSVLREQQQLATRMAATQTRMARARHALAALTTLPDAQLASLPLQALPQWQLDTRTLSTRVLAQRPDILAQQARVKAAASGVKAAKAEFYPDVTLGAMAGLQAQNLSDLFSAGALASAITPGITLPLFHSGALNAALDAQSANYDAAVAGYNQTLLGAIQEAADGVSQTLGSQQAHAASRAALDTQQRIASRSSSRLASGLIAPSQNIHAQRSALAAALENNEAHVRQLQAQTALLRALAGHLATESK</sequence>
<reference evidence="10 11" key="1">
    <citation type="submission" date="2019-12" db="EMBL/GenBank/DDBJ databases">
        <title>Neisseriaceae gen. nov. sp. Genome sequencing and assembly.</title>
        <authorList>
            <person name="Liu Z."/>
            <person name="Li A."/>
        </authorList>
    </citation>
    <scope>NUCLEOTIDE SEQUENCE [LARGE SCALE GENOMIC DNA]</scope>
    <source>
        <strain evidence="10 11">B2N2-7</strain>
    </source>
</reference>
<accession>A0A845BPC2</accession>
<evidence type="ECO:0000313" key="10">
    <source>
        <dbReference type="EMBL" id="MXR38302.1"/>
    </source>
</evidence>
<dbReference type="GO" id="GO:0005886">
    <property type="term" value="C:plasma membrane"/>
    <property type="evidence" value="ECO:0007669"/>
    <property type="project" value="UniProtKB-SubCell"/>
</dbReference>
<dbReference type="EMBL" id="WSSB01000019">
    <property type="protein sequence ID" value="MXR38302.1"/>
    <property type="molecule type" value="Genomic_DNA"/>
</dbReference>
<evidence type="ECO:0000256" key="1">
    <source>
        <dbReference type="ARBA" id="ARBA00004370"/>
    </source>
</evidence>
<evidence type="ECO:0000256" key="7">
    <source>
        <dbReference type="ARBA" id="ARBA00023139"/>
    </source>
</evidence>
<keyword evidence="5" id="KW-0732">Signal</keyword>
<dbReference type="NCBIfam" id="TIGR01845">
    <property type="entry name" value="outer_NodT"/>
    <property type="match status" value="1"/>
</dbReference>
<dbReference type="PANTHER" id="PTHR30203">
    <property type="entry name" value="OUTER MEMBRANE CATION EFFLUX PROTEIN"/>
    <property type="match status" value="1"/>
</dbReference>
<dbReference type="GO" id="GO:0015562">
    <property type="term" value="F:efflux transmembrane transporter activity"/>
    <property type="evidence" value="ECO:0007669"/>
    <property type="project" value="InterPro"/>
</dbReference>
<dbReference type="Gene3D" id="2.20.200.10">
    <property type="entry name" value="Outer membrane efflux proteins (OEP)"/>
    <property type="match status" value="1"/>
</dbReference>
<dbReference type="Pfam" id="PF02321">
    <property type="entry name" value="OEP"/>
    <property type="match status" value="2"/>
</dbReference>
<name>A0A845BPC2_9NEIS</name>
<evidence type="ECO:0000256" key="4">
    <source>
        <dbReference type="ARBA" id="ARBA00022692"/>
    </source>
</evidence>
<keyword evidence="7 9" id="KW-0564">Palmitate</keyword>
<keyword evidence="3 9" id="KW-1134">Transmembrane beta strand</keyword>
<evidence type="ECO:0000256" key="9">
    <source>
        <dbReference type="RuleBase" id="RU362097"/>
    </source>
</evidence>
<dbReference type="Proteomes" id="UP000467214">
    <property type="component" value="Unassembled WGS sequence"/>
</dbReference>
<evidence type="ECO:0000313" key="11">
    <source>
        <dbReference type="Proteomes" id="UP000467214"/>
    </source>
</evidence>
<evidence type="ECO:0000256" key="5">
    <source>
        <dbReference type="ARBA" id="ARBA00022729"/>
    </source>
</evidence>
<evidence type="ECO:0000256" key="6">
    <source>
        <dbReference type="ARBA" id="ARBA00023136"/>
    </source>
</evidence>
<comment type="subcellular location">
    <subcellularLocation>
        <location evidence="9">Cell membrane</location>
        <topology evidence="9">Lipid-anchor</topology>
    </subcellularLocation>
    <subcellularLocation>
        <location evidence="1">Membrane</location>
    </subcellularLocation>
</comment>
<keyword evidence="6 9" id="KW-0472">Membrane</keyword>
<dbReference type="PANTHER" id="PTHR30203:SF20">
    <property type="entry name" value="MULTIDRUG RESISTANCE OUTER MEMBRANE PROTEIN MDTP-RELATED"/>
    <property type="match status" value="1"/>
</dbReference>
<proteinExistence type="inferred from homology"/>
<dbReference type="Gene3D" id="1.20.1600.10">
    <property type="entry name" value="Outer membrane efflux proteins (OEP)"/>
    <property type="match status" value="1"/>
</dbReference>
<organism evidence="10 11">
    <name type="scientific">Craterilacuibacter sinensis</name>
    <dbReference type="NCBI Taxonomy" id="2686017"/>
    <lineage>
        <taxon>Bacteria</taxon>
        <taxon>Pseudomonadati</taxon>
        <taxon>Pseudomonadota</taxon>
        <taxon>Betaproteobacteria</taxon>
        <taxon>Neisseriales</taxon>
        <taxon>Neisseriaceae</taxon>
        <taxon>Craterilacuibacter</taxon>
    </lineage>
</organism>
<keyword evidence="11" id="KW-1185">Reference proteome</keyword>
<keyword evidence="4 9" id="KW-0812">Transmembrane</keyword>
<dbReference type="AlphaFoldDB" id="A0A845BPC2"/>
<keyword evidence="8 9" id="KW-0449">Lipoprotein</keyword>
<gene>
    <name evidence="10" type="ORF">GQF02_15120</name>
</gene>
<dbReference type="SUPFAM" id="SSF56954">
    <property type="entry name" value="Outer membrane efflux proteins (OEP)"/>
    <property type="match status" value="1"/>
</dbReference>